<dbReference type="GO" id="GO:0050661">
    <property type="term" value="F:NADP binding"/>
    <property type="evidence" value="ECO:0007669"/>
    <property type="project" value="InterPro"/>
</dbReference>
<accession>A0A1M6K865</accession>
<reference evidence="14" key="1">
    <citation type="submission" date="2016-11" db="EMBL/GenBank/DDBJ databases">
        <authorList>
            <person name="Varghese N."/>
            <person name="Submissions S."/>
        </authorList>
    </citation>
    <scope>NUCLEOTIDE SEQUENCE [LARGE SCALE GENOMIC DNA]</scope>
    <source>
        <strain evidence="14">DSM 22623</strain>
    </source>
</reference>
<dbReference type="InterPro" id="IPR050346">
    <property type="entry name" value="FMO-like"/>
</dbReference>
<evidence type="ECO:0000256" key="8">
    <source>
        <dbReference type="ARBA" id="ARBA00022857"/>
    </source>
</evidence>
<keyword evidence="12" id="KW-0472">Membrane</keyword>
<comment type="similarity">
    <text evidence="3">Belongs to the FMO family.</text>
</comment>
<dbReference type="RefSeq" id="WP_073320621.1">
    <property type="nucleotide sequence ID" value="NZ_FQYP01000010.1"/>
</dbReference>
<evidence type="ECO:0000256" key="6">
    <source>
        <dbReference type="ARBA" id="ARBA00022824"/>
    </source>
</evidence>
<evidence type="ECO:0000256" key="9">
    <source>
        <dbReference type="ARBA" id="ARBA00022989"/>
    </source>
</evidence>
<dbReference type="PRINTS" id="PR00370">
    <property type="entry name" value="FMOXYGENASE"/>
</dbReference>
<dbReference type="InterPro" id="IPR000960">
    <property type="entry name" value="Flavin_mOase"/>
</dbReference>
<dbReference type="Pfam" id="PF00743">
    <property type="entry name" value="FMO-like"/>
    <property type="match status" value="1"/>
</dbReference>
<dbReference type="GO" id="GO:0050660">
    <property type="term" value="F:flavin adenine dinucleotide binding"/>
    <property type="evidence" value="ECO:0007669"/>
    <property type="project" value="InterPro"/>
</dbReference>
<dbReference type="SUPFAM" id="SSF51905">
    <property type="entry name" value="FAD/NAD(P)-binding domain"/>
    <property type="match status" value="2"/>
</dbReference>
<evidence type="ECO:0000256" key="2">
    <source>
        <dbReference type="ARBA" id="ARBA00004389"/>
    </source>
</evidence>
<keyword evidence="9" id="KW-1133">Transmembrane helix</keyword>
<keyword evidence="4" id="KW-0285">Flavoprotein</keyword>
<sequence length="442" mass="50865">MQKRVCIIGAGPSGITTLKNLIDKGLSVVCYDQNKEVGGNWIYSEDESHSSVFETTHIISSKTLSQYEDYTFDDFDKTVADYPSHDELRRYFQAYARYFDLYPHIEFGTSVLHCDKKGDNEWHVTIKQHNQERVEVFTDLVACNGHHSVPRMPEYPGNFSGSFMHSHHYKKASPFAGKRVLVIGGGNSACDVAVETSRVSEKTSISWRRGYRIIPKFFFGLPSDIVGARSAWLPVKIRSWLNDRLLNLLIGKNKLYGLQEVKTKFGETHPTINDELLYKIRHGKVHPKVDIECLDDNTVHFKDGTKEDFDVIIACTGFVLKHSFFKDSFVDYSDGPVPLYLKMFHPKHHDLFFVGMFQPLGCIWPGSELQSKILANYLTGEWKMPQNIEKLCEREVTHPHYRQINTPRHTITVDYHDFRKALLKQLPKNWISKEPKTISKSA</sequence>
<dbReference type="GO" id="GO:0004499">
    <property type="term" value="F:N,N-dimethylaniline monooxygenase activity"/>
    <property type="evidence" value="ECO:0007669"/>
    <property type="project" value="InterPro"/>
</dbReference>
<evidence type="ECO:0000313" key="13">
    <source>
        <dbReference type="EMBL" id="SHJ55162.1"/>
    </source>
</evidence>
<dbReference type="AlphaFoldDB" id="A0A1M6K865"/>
<dbReference type="OrthoDB" id="9778740at2"/>
<evidence type="ECO:0000256" key="1">
    <source>
        <dbReference type="ARBA" id="ARBA00001974"/>
    </source>
</evidence>
<evidence type="ECO:0000256" key="3">
    <source>
        <dbReference type="ARBA" id="ARBA00009183"/>
    </source>
</evidence>
<keyword evidence="5" id="KW-0812">Transmembrane</keyword>
<evidence type="ECO:0000256" key="4">
    <source>
        <dbReference type="ARBA" id="ARBA00022630"/>
    </source>
</evidence>
<dbReference type="STRING" id="570521.SAMN04488508_110127"/>
<name>A0A1M6K865_9FLAO</name>
<evidence type="ECO:0000256" key="12">
    <source>
        <dbReference type="ARBA" id="ARBA00023136"/>
    </source>
</evidence>
<comment type="subcellular location">
    <subcellularLocation>
        <location evidence="2">Endoplasmic reticulum membrane</location>
        <topology evidence="2">Single-pass membrane protein</topology>
    </subcellularLocation>
</comment>
<dbReference type="InterPro" id="IPR020946">
    <property type="entry name" value="Flavin_mOase-like"/>
</dbReference>
<keyword evidence="14" id="KW-1185">Reference proteome</keyword>
<keyword evidence="6" id="KW-0256">Endoplasmic reticulum</keyword>
<dbReference type="PIRSF" id="PIRSF000332">
    <property type="entry name" value="FMO"/>
    <property type="match status" value="1"/>
</dbReference>
<protein>
    <submittedName>
        <fullName evidence="13">Predicted flavoprotein CzcO associated with the cation diffusion facilitator CzcD</fullName>
    </submittedName>
</protein>
<keyword evidence="8" id="KW-0521">NADP</keyword>
<dbReference type="Proteomes" id="UP000184432">
    <property type="component" value="Unassembled WGS sequence"/>
</dbReference>
<evidence type="ECO:0000256" key="7">
    <source>
        <dbReference type="ARBA" id="ARBA00022827"/>
    </source>
</evidence>
<evidence type="ECO:0000256" key="11">
    <source>
        <dbReference type="ARBA" id="ARBA00023033"/>
    </source>
</evidence>
<evidence type="ECO:0000256" key="5">
    <source>
        <dbReference type="ARBA" id="ARBA00022692"/>
    </source>
</evidence>
<dbReference type="InterPro" id="IPR036188">
    <property type="entry name" value="FAD/NAD-bd_sf"/>
</dbReference>
<dbReference type="FunFam" id="3.50.50.60:FF:000159">
    <property type="entry name" value="Dimethylaniline monooxygenase [N-oxide-forming]"/>
    <property type="match status" value="1"/>
</dbReference>
<dbReference type="PANTHER" id="PTHR23023">
    <property type="entry name" value="DIMETHYLANILINE MONOOXYGENASE"/>
    <property type="match status" value="1"/>
</dbReference>
<evidence type="ECO:0000313" key="14">
    <source>
        <dbReference type="Proteomes" id="UP000184432"/>
    </source>
</evidence>
<organism evidence="13 14">
    <name type="scientific">Aquimarina spongiae</name>
    <dbReference type="NCBI Taxonomy" id="570521"/>
    <lineage>
        <taxon>Bacteria</taxon>
        <taxon>Pseudomonadati</taxon>
        <taxon>Bacteroidota</taxon>
        <taxon>Flavobacteriia</taxon>
        <taxon>Flavobacteriales</taxon>
        <taxon>Flavobacteriaceae</taxon>
        <taxon>Aquimarina</taxon>
    </lineage>
</organism>
<gene>
    <name evidence="13" type="ORF">SAMN04488508_110127</name>
</gene>
<proteinExistence type="inferred from homology"/>
<dbReference type="EMBL" id="FQYP01000010">
    <property type="protein sequence ID" value="SHJ55162.1"/>
    <property type="molecule type" value="Genomic_DNA"/>
</dbReference>
<evidence type="ECO:0000256" key="10">
    <source>
        <dbReference type="ARBA" id="ARBA00023002"/>
    </source>
</evidence>
<keyword evidence="7" id="KW-0274">FAD</keyword>
<keyword evidence="11" id="KW-0503">Monooxygenase</keyword>
<comment type="cofactor">
    <cofactor evidence="1">
        <name>FAD</name>
        <dbReference type="ChEBI" id="CHEBI:57692"/>
    </cofactor>
</comment>
<dbReference type="Gene3D" id="3.50.50.60">
    <property type="entry name" value="FAD/NAD(P)-binding domain"/>
    <property type="match status" value="1"/>
</dbReference>
<keyword evidence="10" id="KW-0560">Oxidoreductase</keyword>